<accession>A0A840WN23</accession>
<dbReference type="SUPFAM" id="SSF51735">
    <property type="entry name" value="NAD(P)-binding Rossmann-fold domains"/>
    <property type="match status" value="1"/>
</dbReference>
<evidence type="ECO:0000259" key="9">
    <source>
        <dbReference type="Pfam" id="PF02781"/>
    </source>
</evidence>
<proteinExistence type="inferred from homology"/>
<comment type="caution">
    <text evidence="6">Lacks conserved residue(s) required for the propagation of feature annotation.</text>
</comment>
<feature type="binding site" evidence="6">
    <location>
        <begin position="95"/>
        <end position="96"/>
    </location>
    <ligand>
        <name>NADP(+)</name>
        <dbReference type="ChEBI" id="CHEBI:58349"/>
    </ligand>
</feature>
<evidence type="ECO:0000256" key="2">
    <source>
        <dbReference type="ARBA" id="ARBA00022526"/>
    </source>
</evidence>
<dbReference type="GO" id="GO:0004345">
    <property type="term" value="F:glucose-6-phosphate dehydrogenase activity"/>
    <property type="evidence" value="ECO:0007669"/>
    <property type="project" value="UniProtKB-UniRule"/>
</dbReference>
<dbReference type="PANTHER" id="PTHR23429:SF0">
    <property type="entry name" value="GLUCOSE-6-PHOSPHATE 1-DEHYDROGENASE"/>
    <property type="match status" value="1"/>
</dbReference>
<keyword evidence="3 6" id="KW-0521">NADP</keyword>
<dbReference type="PIRSF" id="PIRSF000110">
    <property type="entry name" value="G6PD"/>
    <property type="match status" value="1"/>
</dbReference>
<dbReference type="PRINTS" id="PR00079">
    <property type="entry name" value="G6PDHDRGNASE"/>
</dbReference>
<keyword evidence="5 6" id="KW-0119">Carbohydrate metabolism</keyword>
<evidence type="ECO:0000256" key="4">
    <source>
        <dbReference type="ARBA" id="ARBA00023002"/>
    </source>
</evidence>
<evidence type="ECO:0000259" key="8">
    <source>
        <dbReference type="Pfam" id="PF00479"/>
    </source>
</evidence>
<dbReference type="EMBL" id="JACHDO010000001">
    <property type="protein sequence ID" value="MBB5493166.1"/>
    <property type="molecule type" value="Genomic_DNA"/>
</dbReference>
<dbReference type="GO" id="GO:0050661">
    <property type="term" value="F:NADP binding"/>
    <property type="evidence" value="ECO:0007669"/>
    <property type="project" value="UniProtKB-UniRule"/>
</dbReference>
<dbReference type="InterPro" id="IPR022675">
    <property type="entry name" value="G6P_DH_C"/>
</dbReference>
<feature type="active site" description="Proton acceptor" evidence="6">
    <location>
        <position position="240"/>
    </location>
</feature>
<evidence type="ECO:0000313" key="11">
    <source>
        <dbReference type="Proteomes" id="UP000579647"/>
    </source>
</evidence>
<protein>
    <recommendedName>
        <fullName evidence="6">Glucose-6-phosphate 1-dehydrogenase</fullName>
        <shortName evidence="6">G6PD</shortName>
        <ecNumber evidence="6">1.1.1.49</ecNumber>
    </recommendedName>
</protein>
<dbReference type="UniPathway" id="UPA00115">
    <property type="reaction ID" value="UER00408"/>
</dbReference>
<keyword evidence="2 6" id="KW-0313">Glucose metabolism</keyword>
<dbReference type="SUPFAM" id="SSF55347">
    <property type="entry name" value="Glyceraldehyde-3-phosphate dehydrogenase-like, C-terminal domain"/>
    <property type="match status" value="1"/>
</dbReference>
<dbReference type="InterPro" id="IPR022674">
    <property type="entry name" value="G6P_DH_NAD-bd"/>
</dbReference>
<dbReference type="Proteomes" id="UP000579647">
    <property type="component" value="Unassembled WGS sequence"/>
</dbReference>
<evidence type="ECO:0000256" key="6">
    <source>
        <dbReference type="HAMAP-Rule" id="MF_00966"/>
    </source>
</evidence>
<feature type="region of interest" description="Disordered" evidence="7">
    <location>
        <begin position="437"/>
        <end position="475"/>
    </location>
</feature>
<keyword evidence="11" id="KW-1185">Reference proteome</keyword>
<dbReference type="Gene3D" id="3.40.50.720">
    <property type="entry name" value="NAD(P)-binding Rossmann-like Domain"/>
    <property type="match status" value="1"/>
</dbReference>
<feature type="domain" description="Glucose-6-phosphate dehydrogenase NAD-binding" evidence="8">
    <location>
        <begin position="11"/>
        <end position="185"/>
    </location>
</feature>
<dbReference type="GO" id="GO:0005829">
    <property type="term" value="C:cytosol"/>
    <property type="evidence" value="ECO:0007669"/>
    <property type="project" value="TreeGrafter"/>
</dbReference>
<comment type="caution">
    <text evidence="10">The sequence shown here is derived from an EMBL/GenBank/DDBJ whole genome shotgun (WGS) entry which is preliminary data.</text>
</comment>
<dbReference type="HAMAP" id="MF_00966">
    <property type="entry name" value="G6PD"/>
    <property type="match status" value="1"/>
</dbReference>
<evidence type="ECO:0000313" key="10">
    <source>
        <dbReference type="EMBL" id="MBB5493166.1"/>
    </source>
</evidence>
<feature type="binding site" evidence="6">
    <location>
        <position position="178"/>
    </location>
    <ligand>
        <name>substrate</name>
    </ligand>
</feature>
<dbReference type="InterPro" id="IPR036291">
    <property type="entry name" value="NAD(P)-bd_dom_sf"/>
</dbReference>
<dbReference type="Pfam" id="PF02781">
    <property type="entry name" value="G6PD_C"/>
    <property type="match status" value="1"/>
</dbReference>
<dbReference type="Pfam" id="PF00479">
    <property type="entry name" value="G6PD_N"/>
    <property type="match status" value="1"/>
</dbReference>
<dbReference type="InterPro" id="IPR001282">
    <property type="entry name" value="G6P_DH"/>
</dbReference>
<sequence>MTTGPDADTLVIFGITGDLAKKYLMPALYRLAARDELRTMIMGVARSDWDTGTLRQRTREAIAEHLAQTPSEHGAEVDESVLRGLTERMTMVTGDLNDPRTYAAIADALPQDSFTAHYLAVPPALFTTVAQALAKAGLNRDSRLILEKPFGHDLASARELHRELLGCFPSESLYLVDHFLGEEPVRGLPVTRFGNTLVEPVWNRAFVDNVQITMAEDFGVDDRGSFYDAAGALRDVFQNHLLQLFALLTMDAPVSTEPSVVKDEKLRLLRAVRTIEPDDTVRGRYHGYLDTEGVAPDSTTETFFALRMWVDNRRWAGVPFYVRSGKNMPLTSWEVVAELKRPAVDLYPGPANLIRFQLEPRVGLTFEMLLNKPGAEGDSAAGLVLGADVARQLGQGHEAYEHVLHGAVTGSPEQFVRFDVVEESWRIVDSVIDSETEPEPYARGSYGPVSAQELPGAQGWHPLADAVRPDGFPEP</sequence>
<evidence type="ECO:0000256" key="5">
    <source>
        <dbReference type="ARBA" id="ARBA00023277"/>
    </source>
</evidence>
<feature type="binding site" evidence="6">
    <location>
        <position position="148"/>
    </location>
    <ligand>
        <name>NADP(+)</name>
        <dbReference type="ChEBI" id="CHEBI:58349"/>
    </ligand>
</feature>
<feature type="domain" description="Glucose-6-phosphate dehydrogenase C-terminal" evidence="9">
    <location>
        <begin position="190"/>
        <end position="458"/>
    </location>
</feature>
<dbReference type="RefSeq" id="WP_184366466.1">
    <property type="nucleotide sequence ID" value="NZ_BAAAKM010000023.1"/>
</dbReference>
<feature type="binding site" evidence="6">
    <location>
        <position position="326"/>
    </location>
    <ligand>
        <name>substrate</name>
    </ligand>
</feature>
<name>A0A840WN23_9ACTN</name>
<evidence type="ECO:0000256" key="3">
    <source>
        <dbReference type="ARBA" id="ARBA00022857"/>
    </source>
</evidence>
<dbReference type="PANTHER" id="PTHR23429">
    <property type="entry name" value="GLUCOSE-6-PHOSPHATE 1-DEHYDROGENASE G6PD"/>
    <property type="match status" value="1"/>
</dbReference>
<dbReference type="AlphaFoldDB" id="A0A840WN23"/>
<reference evidence="10 11" key="1">
    <citation type="submission" date="2020-08" db="EMBL/GenBank/DDBJ databases">
        <title>Sequencing the genomes of 1000 actinobacteria strains.</title>
        <authorList>
            <person name="Klenk H.-P."/>
        </authorList>
    </citation>
    <scope>NUCLEOTIDE SEQUENCE [LARGE SCALE GENOMIC DNA]</scope>
    <source>
        <strain evidence="10 11">DSM 44598</strain>
    </source>
</reference>
<comment type="similarity">
    <text evidence="6">Belongs to the glucose-6-phosphate dehydrogenase family.</text>
</comment>
<keyword evidence="4 6" id="KW-0560">Oxidoreductase</keyword>
<comment type="function">
    <text evidence="6">Catalyzes the oxidation of glucose 6-phosphate to 6-phosphogluconolactone.</text>
</comment>
<gene>
    <name evidence="6" type="primary">zwf</name>
    <name evidence="10" type="ORF">HNR07_004303</name>
</gene>
<comment type="catalytic activity">
    <reaction evidence="6">
        <text>D-glucose 6-phosphate + NADP(+) = 6-phospho-D-glucono-1,5-lactone + NADPH + H(+)</text>
        <dbReference type="Rhea" id="RHEA:15841"/>
        <dbReference type="ChEBI" id="CHEBI:15378"/>
        <dbReference type="ChEBI" id="CHEBI:57783"/>
        <dbReference type="ChEBI" id="CHEBI:57955"/>
        <dbReference type="ChEBI" id="CHEBI:58349"/>
        <dbReference type="ChEBI" id="CHEBI:61548"/>
        <dbReference type="EC" id="1.1.1.49"/>
    </reaction>
</comment>
<dbReference type="GO" id="GO:0009051">
    <property type="term" value="P:pentose-phosphate shunt, oxidative branch"/>
    <property type="evidence" value="ECO:0007669"/>
    <property type="project" value="TreeGrafter"/>
</dbReference>
<feature type="binding site" evidence="6">
    <location>
        <position position="46"/>
    </location>
    <ligand>
        <name>NADP(+)</name>
        <dbReference type="ChEBI" id="CHEBI:58349"/>
    </ligand>
</feature>
<comment type="pathway">
    <text evidence="1 6">Carbohydrate degradation; pentose phosphate pathway; D-ribulose 5-phosphate from D-glucose 6-phosphate (oxidative stage): step 1/3.</text>
</comment>
<dbReference type="Gene3D" id="3.30.360.10">
    <property type="entry name" value="Dihydrodipicolinate Reductase, domain 2"/>
    <property type="match status" value="1"/>
</dbReference>
<evidence type="ECO:0000256" key="7">
    <source>
        <dbReference type="SAM" id="MobiDB-lite"/>
    </source>
</evidence>
<dbReference type="GO" id="GO:0006006">
    <property type="term" value="P:glucose metabolic process"/>
    <property type="evidence" value="ECO:0007669"/>
    <property type="project" value="UniProtKB-KW"/>
</dbReference>
<feature type="binding site" evidence="6">
    <location>
        <position position="216"/>
    </location>
    <ligand>
        <name>substrate</name>
    </ligand>
</feature>
<feature type="binding site" evidence="6">
    <location>
        <position position="235"/>
    </location>
    <ligand>
        <name>substrate</name>
    </ligand>
</feature>
<evidence type="ECO:0000256" key="1">
    <source>
        <dbReference type="ARBA" id="ARBA00004937"/>
    </source>
</evidence>
<organism evidence="10 11">
    <name type="scientific">Nocardiopsis metallicus</name>
    <dbReference type="NCBI Taxonomy" id="179819"/>
    <lineage>
        <taxon>Bacteria</taxon>
        <taxon>Bacillati</taxon>
        <taxon>Actinomycetota</taxon>
        <taxon>Actinomycetes</taxon>
        <taxon>Streptosporangiales</taxon>
        <taxon>Nocardiopsidaceae</taxon>
        <taxon>Nocardiopsis</taxon>
    </lineage>
</organism>
<dbReference type="EC" id="1.1.1.49" evidence="6"/>
<dbReference type="NCBIfam" id="TIGR00871">
    <property type="entry name" value="zwf"/>
    <property type="match status" value="1"/>
</dbReference>